<name>A0A916MZT8_9PROT</name>
<reference evidence="1" key="1">
    <citation type="submission" date="2021-04" db="EMBL/GenBank/DDBJ databases">
        <authorList>
            <person name="Hornung B."/>
        </authorList>
    </citation>
    <scope>NUCLEOTIDE SEQUENCE</scope>
    <source>
        <strain evidence="1">G5G6</strain>
    </source>
</reference>
<organism evidence="1 2">
    <name type="scientific">Georgfuchsia toluolica</name>
    <dbReference type="NCBI Taxonomy" id="424218"/>
    <lineage>
        <taxon>Bacteria</taxon>
        <taxon>Pseudomonadati</taxon>
        <taxon>Pseudomonadota</taxon>
        <taxon>Betaproteobacteria</taxon>
        <taxon>Nitrosomonadales</taxon>
        <taxon>Sterolibacteriaceae</taxon>
        <taxon>Georgfuchsia</taxon>
    </lineage>
</organism>
<dbReference type="Proteomes" id="UP000742786">
    <property type="component" value="Unassembled WGS sequence"/>
</dbReference>
<protein>
    <submittedName>
        <fullName evidence="1">Uncharacterized protein</fullName>
    </submittedName>
</protein>
<dbReference type="EMBL" id="CAJQUM010000001">
    <property type="protein sequence ID" value="CAG4883253.1"/>
    <property type="molecule type" value="Genomic_DNA"/>
</dbReference>
<comment type="caution">
    <text evidence="1">The sequence shown here is derived from an EMBL/GenBank/DDBJ whole genome shotgun (WGS) entry which is preliminary data.</text>
</comment>
<dbReference type="AlphaFoldDB" id="A0A916MZT8"/>
<evidence type="ECO:0000313" key="2">
    <source>
        <dbReference type="Proteomes" id="UP000742786"/>
    </source>
</evidence>
<evidence type="ECO:0000313" key="1">
    <source>
        <dbReference type="EMBL" id="CAG4883253.1"/>
    </source>
</evidence>
<sequence length="61" mass="6754">MRALANGINTNLLRCWVKEHRESLLVNSSSRANQDTRDELTTVVPVAMQNSGMATDYALCS</sequence>
<gene>
    <name evidence="1" type="ORF">GTOL_11135</name>
</gene>
<keyword evidence="2" id="KW-1185">Reference proteome</keyword>
<proteinExistence type="predicted"/>
<accession>A0A916MZT8</accession>